<evidence type="ECO:0000313" key="2">
    <source>
        <dbReference type="EMBL" id="KAL1651278.1"/>
    </source>
</evidence>
<name>A0ABR3U4W2_9PEZI</name>
<protein>
    <submittedName>
        <fullName evidence="2">Uncharacterized protein</fullName>
    </submittedName>
</protein>
<feature type="region of interest" description="Disordered" evidence="1">
    <location>
        <begin position="34"/>
        <end position="75"/>
    </location>
</feature>
<feature type="compositionally biased region" description="Low complexity" evidence="1">
    <location>
        <begin position="59"/>
        <end position="75"/>
    </location>
</feature>
<comment type="caution">
    <text evidence="2">The sequence shown here is derived from an EMBL/GenBank/DDBJ whole genome shotgun (WGS) entry which is preliminary data.</text>
</comment>
<gene>
    <name evidence="2" type="ORF">SLS58_000617</name>
</gene>
<sequence>MERQAQSSIAANVDLTIPDSDPIETTHLWSIIKMPQDSETVPGDPTTEPEKKTRRKTTIADPTTADPTTADPTTAISTTTKSAKIDDVDFEFTVLAPRGVKILGNPHLLEYELPFEHFETKGVPPSGKAAFYQALHHDTKMEVFLDGGLEFAERVAIEYRTADSWQLNERRFGNLAIQYFLRQEVMDMDRKKTGRFLAERRGEESIQPNPDTSWEAFPVLAEDSNTKRYDFALFPDAHYWLSVQAFSSNWTSVAHNYAHISGRRSTSPYLTVEYKRDTRNSGLREAVNQMTCAAILGQYNRWRLRSRVMKIRENISWTEEDGKAIRQYGLILAGAQAEVWVAEAQVTKTGEWMGSRVRRLWDGELKGIDDIDHLVNWINEIHHWGLGVHAEEVRKDVQMLGQNSRRKVPEF</sequence>
<organism evidence="2 3">
    <name type="scientific">Diplodia intermedia</name>
    <dbReference type="NCBI Taxonomy" id="856260"/>
    <lineage>
        <taxon>Eukaryota</taxon>
        <taxon>Fungi</taxon>
        <taxon>Dikarya</taxon>
        <taxon>Ascomycota</taxon>
        <taxon>Pezizomycotina</taxon>
        <taxon>Dothideomycetes</taxon>
        <taxon>Dothideomycetes incertae sedis</taxon>
        <taxon>Botryosphaeriales</taxon>
        <taxon>Botryosphaeriaceae</taxon>
        <taxon>Diplodia</taxon>
    </lineage>
</organism>
<keyword evidence="3" id="KW-1185">Reference proteome</keyword>
<dbReference type="Proteomes" id="UP001521184">
    <property type="component" value="Unassembled WGS sequence"/>
</dbReference>
<dbReference type="EMBL" id="JAKEKT020000002">
    <property type="protein sequence ID" value="KAL1651278.1"/>
    <property type="molecule type" value="Genomic_DNA"/>
</dbReference>
<reference evidence="2 3" key="1">
    <citation type="journal article" date="2023" name="Plant Dis.">
        <title>First Report of Diplodia intermedia Causing Canker and Dieback Diseases on Apple Trees in Canada.</title>
        <authorList>
            <person name="Ellouze W."/>
            <person name="Ilyukhin E."/>
            <person name="Sulman M."/>
            <person name="Ali S."/>
        </authorList>
    </citation>
    <scope>NUCLEOTIDE SEQUENCE [LARGE SCALE GENOMIC DNA]</scope>
    <source>
        <strain evidence="2 3">M45-28</strain>
    </source>
</reference>
<evidence type="ECO:0000256" key="1">
    <source>
        <dbReference type="SAM" id="MobiDB-lite"/>
    </source>
</evidence>
<proteinExistence type="predicted"/>
<accession>A0ABR3U4W2</accession>
<evidence type="ECO:0000313" key="3">
    <source>
        <dbReference type="Proteomes" id="UP001521184"/>
    </source>
</evidence>